<dbReference type="Gene3D" id="3.60.15.10">
    <property type="entry name" value="Ribonuclease Z/Hydroxyacylglutathione hydrolase-like"/>
    <property type="match status" value="1"/>
</dbReference>
<organism evidence="2 3">
    <name type="scientific">Svornostia abyssi</name>
    <dbReference type="NCBI Taxonomy" id="2898438"/>
    <lineage>
        <taxon>Bacteria</taxon>
        <taxon>Bacillati</taxon>
        <taxon>Actinomycetota</taxon>
        <taxon>Thermoleophilia</taxon>
        <taxon>Solirubrobacterales</taxon>
        <taxon>Baekduiaceae</taxon>
        <taxon>Svornostia</taxon>
    </lineage>
</organism>
<dbReference type="PANTHER" id="PTHR23131:SF0">
    <property type="entry name" value="ENDORIBONUCLEASE LACTB2"/>
    <property type="match status" value="1"/>
</dbReference>
<dbReference type="InterPro" id="IPR050662">
    <property type="entry name" value="Sec-metab_biosynth-thioest"/>
</dbReference>
<dbReference type="Gene3D" id="1.10.10.10">
    <property type="entry name" value="Winged helix-like DNA-binding domain superfamily/Winged helix DNA-binding domain"/>
    <property type="match status" value="1"/>
</dbReference>
<dbReference type="PANTHER" id="PTHR23131">
    <property type="entry name" value="ENDORIBONUCLEASE LACTB2"/>
    <property type="match status" value="1"/>
</dbReference>
<dbReference type="InterPro" id="IPR036388">
    <property type="entry name" value="WH-like_DNA-bd_sf"/>
</dbReference>
<dbReference type="Proteomes" id="UP001058860">
    <property type="component" value="Chromosome"/>
</dbReference>
<accession>A0ABY5PG17</accession>
<dbReference type="InterPro" id="IPR001279">
    <property type="entry name" value="Metallo-B-lactamas"/>
</dbReference>
<dbReference type="InterPro" id="IPR041516">
    <property type="entry name" value="LACTB2_WH"/>
</dbReference>
<sequence length="255" mass="26928">MADVLAAYDIALVRADNPSPLTLTGTNTWVVGRDPCWIIDPGPALEAHLHAVAAEAERRGGAGGIAVTHDHFDHAEGTEGLRVMLGGVPVGAARLAANVKLADGDPFGPLRTIATPGHAPDHLTFALGDALFTGDAVVGTGTAFLFPDPGALRDYLQALEHLRALDAQVICPGHGPLVSDPRAKLDEYLAHRRDREAKLVAGIEAGRRSIDELLDAAWDDVPDAMRPVAAVTLATHLDKLADEGRLPGDVERPRF</sequence>
<reference evidence="3" key="1">
    <citation type="submission" date="2021-11" db="EMBL/GenBank/DDBJ databases">
        <title>Cultivation dependent microbiological survey of springs from the worlds oldest radium mine currently devoted to the extraction of radon-saturated water.</title>
        <authorList>
            <person name="Kapinusova G."/>
            <person name="Smrhova T."/>
            <person name="Strejcek M."/>
            <person name="Suman J."/>
            <person name="Jani K."/>
            <person name="Pajer P."/>
            <person name="Uhlik O."/>
        </authorList>
    </citation>
    <scope>NUCLEOTIDE SEQUENCE [LARGE SCALE GENOMIC DNA]</scope>
    <source>
        <strain evidence="3">J379</strain>
    </source>
</reference>
<protein>
    <submittedName>
        <fullName evidence="2">MBL fold metallo-hydrolase</fullName>
    </submittedName>
</protein>
<name>A0ABY5PG17_9ACTN</name>
<feature type="domain" description="Metallo-beta-lactamase" evidence="1">
    <location>
        <begin position="25"/>
        <end position="174"/>
    </location>
</feature>
<evidence type="ECO:0000259" key="1">
    <source>
        <dbReference type="SMART" id="SM00849"/>
    </source>
</evidence>
<dbReference type="CDD" id="cd16278">
    <property type="entry name" value="metallo-hydrolase-like_MBL-fold"/>
    <property type="match status" value="1"/>
</dbReference>
<dbReference type="EMBL" id="CP088295">
    <property type="protein sequence ID" value="UUY03608.1"/>
    <property type="molecule type" value="Genomic_DNA"/>
</dbReference>
<dbReference type="RefSeq" id="WP_353864110.1">
    <property type="nucleotide sequence ID" value="NZ_CP088295.1"/>
</dbReference>
<evidence type="ECO:0000313" key="2">
    <source>
        <dbReference type="EMBL" id="UUY03608.1"/>
    </source>
</evidence>
<proteinExistence type="predicted"/>
<dbReference type="InterPro" id="IPR036866">
    <property type="entry name" value="RibonucZ/Hydroxyglut_hydro"/>
</dbReference>
<gene>
    <name evidence="2" type="ORF">LRS13_23555</name>
</gene>
<dbReference type="SUPFAM" id="SSF56281">
    <property type="entry name" value="Metallo-hydrolase/oxidoreductase"/>
    <property type="match status" value="1"/>
</dbReference>
<dbReference type="Pfam" id="PF00753">
    <property type="entry name" value="Lactamase_B"/>
    <property type="match status" value="1"/>
</dbReference>
<evidence type="ECO:0000313" key="3">
    <source>
        <dbReference type="Proteomes" id="UP001058860"/>
    </source>
</evidence>
<dbReference type="SMART" id="SM00849">
    <property type="entry name" value="Lactamase_B"/>
    <property type="match status" value="1"/>
</dbReference>
<dbReference type="Pfam" id="PF17778">
    <property type="entry name" value="WHD_BLACT"/>
    <property type="match status" value="1"/>
</dbReference>
<keyword evidence="3" id="KW-1185">Reference proteome</keyword>